<dbReference type="STRING" id="1435349.PW52_02450"/>
<dbReference type="Pfam" id="PF13202">
    <property type="entry name" value="EF-hand_5"/>
    <property type="match status" value="2"/>
</dbReference>
<dbReference type="OrthoDB" id="9796530at2"/>
<sequence length="394" mass="43508">MKNIIIATISLVILISCKSNQEKNKPQEPNGPKPSSSQLILEMDSNNDGKISKTEAKGPLSNDFKNIDSNNDGVLTLEELNHAEKNHNHKPPQQENTSKNLSNDIDRSVKVLPVNKDYFIAENIIDGIQTKMIELNGVETLCYVIKTHSQATEHPMGPWCPQHIDDGIEKAGIWFKDDKVYDVSGHFIANLDEFYSDNQWKLYREDGTINVTNTEEGCLAAAKPDVEEKYNNYCVECLPEYFKDQVTTFVIPATPKYLKTTQSFGRGGIGIAFNGVNYDPPAPTHAILAAHTIAPLDDHGGHVNPHGGYHYHAATGSTKEIAQNDTHAPLIGYAIDGFGIFGLLDKNGNKPTDLDECGGHFDNILGYHYHAGEPGENQVLKCLHGLPGYTEVKE</sequence>
<protein>
    <recommendedName>
        <fullName evidence="6">EF-hand domain-containing protein</fullName>
    </recommendedName>
</protein>
<dbReference type="InterPro" id="IPR025924">
    <property type="entry name" value="YHYH_dom"/>
</dbReference>
<evidence type="ECO:0000259" key="3">
    <source>
        <dbReference type="Pfam" id="PF14240"/>
    </source>
</evidence>
<feature type="domain" description="EF-hand" evidence="2">
    <location>
        <begin position="42"/>
        <end position="55"/>
    </location>
</feature>
<dbReference type="AlphaFoldDB" id="A0A0D7WBN7"/>
<evidence type="ECO:0000256" key="1">
    <source>
        <dbReference type="SAM" id="MobiDB-lite"/>
    </source>
</evidence>
<evidence type="ECO:0000313" key="5">
    <source>
        <dbReference type="Proteomes" id="UP000032578"/>
    </source>
</evidence>
<feature type="region of interest" description="Disordered" evidence="1">
    <location>
        <begin position="48"/>
        <end position="67"/>
    </location>
</feature>
<dbReference type="InterPro" id="IPR002048">
    <property type="entry name" value="EF_hand_dom"/>
</dbReference>
<dbReference type="PROSITE" id="PS51257">
    <property type="entry name" value="PROKAR_LIPOPROTEIN"/>
    <property type="match status" value="1"/>
</dbReference>
<keyword evidence="5" id="KW-1185">Reference proteome</keyword>
<dbReference type="Pfam" id="PF14240">
    <property type="entry name" value="YHYH"/>
    <property type="match status" value="1"/>
</dbReference>
<feature type="compositionally biased region" description="Polar residues" evidence="1">
    <location>
        <begin position="91"/>
        <end position="103"/>
    </location>
</feature>
<feature type="domain" description="YHYH" evidence="3">
    <location>
        <begin position="249"/>
        <end position="343"/>
    </location>
</feature>
<dbReference type="Proteomes" id="UP000032578">
    <property type="component" value="Unassembled WGS sequence"/>
</dbReference>
<feature type="domain" description="EF-hand" evidence="2">
    <location>
        <begin position="63"/>
        <end position="81"/>
    </location>
</feature>
<organism evidence="4 5">
    <name type="scientific">Neotamlana sedimentorum</name>
    <dbReference type="NCBI Taxonomy" id="1435349"/>
    <lineage>
        <taxon>Bacteria</taxon>
        <taxon>Pseudomonadati</taxon>
        <taxon>Bacteroidota</taxon>
        <taxon>Flavobacteriia</taxon>
        <taxon>Flavobacteriales</taxon>
        <taxon>Flavobacteriaceae</taxon>
        <taxon>Neotamlana</taxon>
    </lineage>
</organism>
<comment type="caution">
    <text evidence="4">The sequence shown here is derived from an EMBL/GenBank/DDBJ whole genome shotgun (WGS) entry which is preliminary data.</text>
</comment>
<accession>A0A0D7WBN7</accession>
<name>A0A0D7WBN7_9FLAO</name>
<dbReference type="InterPro" id="IPR018247">
    <property type="entry name" value="EF_Hand_1_Ca_BS"/>
</dbReference>
<feature type="region of interest" description="Disordered" evidence="1">
    <location>
        <begin position="85"/>
        <end position="104"/>
    </location>
</feature>
<evidence type="ECO:0000259" key="2">
    <source>
        <dbReference type="Pfam" id="PF13202"/>
    </source>
</evidence>
<feature type="region of interest" description="Disordered" evidence="1">
    <location>
        <begin position="21"/>
        <end position="40"/>
    </location>
</feature>
<evidence type="ECO:0000313" key="4">
    <source>
        <dbReference type="EMBL" id="KJD36531.1"/>
    </source>
</evidence>
<dbReference type="EMBL" id="JTDW01000002">
    <property type="protein sequence ID" value="KJD36531.1"/>
    <property type="molecule type" value="Genomic_DNA"/>
</dbReference>
<dbReference type="GO" id="GO:0005509">
    <property type="term" value="F:calcium ion binding"/>
    <property type="evidence" value="ECO:0007669"/>
    <property type="project" value="InterPro"/>
</dbReference>
<dbReference type="RefSeq" id="WP_044631345.1">
    <property type="nucleotide sequence ID" value="NZ_JTDW01000002.1"/>
</dbReference>
<evidence type="ECO:0008006" key="6">
    <source>
        <dbReference type="Google" id="ProtNLM"/>
    </source>
</evidence>
<dbReference type="PROSITE" id="PS00018">
    <property type="entry name" value="EF_HAND_1"/>
    <property type="match status" value="1"/>
</dbReference>
<dbReference type="PATRIC" id="fig|1435349.4.peg.1194"/>
<proteinExistence type="predicted"/>
<reference evidence="4 5" key="1">
    <citation type="submission" date="2014-11" db="EMBL/GenBank/DDBJ databases">
        <title>Tamlana sedimentorum sp. nov., isolated from shallow sand sediments of the Sea of Japan.</title>
        <authorList>
            <person name="Romanenko L.A."/>
        </authorList>
    </citation>
    <scope>NUCLEOTIDE SEQUENCE [LARGE SCALE GENOMIC DNA]</scope>
    <source>
        <strain evidence="4 5">JCM 19808</strain>
    </source>
</reference>
<gene>
    <name evidence="4" type="ORF">PW52_02450</name>
</gene>
<dbReference type="Gene3D" id="1.10.238.10">
    <property type="entry name" value="EF-hand"/>
    <property type="match status" value="1"/>
</dbReference>
<dbReference type="InterPro" id="IPR011992">
    <property type="entry name" value="EF-hand-dom_pair"/>
</dbReference>
<dbReference type="SUPFAM" id="SSF47473">
    <property type="entry name" value="EF-hand"/>
    <property type="match status" value="1"/>
</dbReference>